<dbReference type="PANTHER" id="PTHR11161">
    <property type="entry name" value="O-ACYLTRANSFERASE"/>
    <property type="match status" value="1"/>
</dbReference>
<evidence type="ECO:0000256" key="1">
    <source>
        <dbReference type="SAM" id="Phobius"/>
    </source>
</evidence>
<feature type="transmembrane region" description="Helical" evidence="1">
    <location>
        <begin position="118"/>
        <end position="136"/>
    </location>
</feature>
<keyword evidence="1" id="KW-1133">Transmembrane helix</keyword>
<feature type="transmembrane region" description="Helical" evidence="1">
    <location>
        <begin position="148"/>
        <end position="169"/>
    </location>
</feature>
<keyword evidence="3" id="KW-1185">Reference proteome</keyword>
<dbReference type="EMBL" id="CAJPIZ010001970">
    <property type="protein sequence ID" value="CAG2104345.1"/>
    <property type="molecule type" value="Genomic_DNA"/>
</dbReference>
<protein>
    <recommendedName>
        <fullName evidence="4">Acyltransferase 3 domain-containing protein</fullName>
    </recommendedName>
</protein>
<dbReference type="PANTHER" id="PTHR11161:SF0">
    <property type="entry name" value="O-ACYLTRANSFERASE LIKE PROTEIN"/>
    <property type="match status" value="1"/>
</dbReference>
<name>A0A7R9KIY5_9ACAR</name>
<reference evidence="2" key="1">
    <citation type="submission" date="2020-11" db="EMBL/GenBank/DDBJ databases">
        <authorList>
            <person name="Tran Van P."/>
        </authorList>
    </citation>
    <scope>NUCLEOTIDE SEQUENCE</scope>
</reference>
<evidence type="ECO:0000313" key="3">
    <source>
        <dbReference type="Proteomes" id="UP000759131"/>
    </source>
</evidence>
<keyword evidence="1" id="KW-0812">Transmembrane</keyword>
<sequence>MIGTRTLQLADPLANGFAVNTTIKCAKPNLPHYDMCMRITWSHCVTMQLYFMTPIFMYILFRNRKVGIMAIIIGIVMFLVTSMSIMYVNGFTFGLYGWSRTSPSLYNMVLIKPFEHGIAYMTGMFMGYMFADNQYFVRLRAYRLWPKIIIWSSVTMASTYALNVIGLSALFSGQWLPAYVAIERAYTSVYWALMAAWAIVTAAEYNLCRRVLSHRWWRPFRTAQHSSFLFHWFLSNTVFGSVVGDVSGRALYGYPIIWAVIALNYAIMIVVSAVFALPFDRLGRSLTAYVFAGVGQRLGPKPATGALKAD</sequence>
<organism evidence="2">
    <name type="scientific">Medioppia subpectinata</name>
    <dbReference type="NCBI Taxonomy" id="1979941"/>
    <lineage>
        <taxon>Eukaryota</taxon>
        <taxon>Metazoa</taxon>
        <taxon>Ecdysozoa</taxon>
        <taxon>Arthropoda</taxon>
        <taxon>Chelicerata</taxon>
        <taxon>Arachnida</taxon>
        <taxon>Acari</taxon>
        <taxon>Acariformes</taxon>
        <taxon>Sarcoptiformes</taxon>
        <taxon>Oribatida</taxon>
        <taxon>Brachypylina</taxon>
        <taxon>Oppioidea</taxon>
        <taxon>Oppiidae</taxon>
        <taxon>Medioppia</taxon>
    </lineage>
</organism>
<evidence type="ECO:0000313" key="2">
    <source>
        <dbReference type="EMBL" id="CAD7623915.1"/>
    </source>
</evidence>
<dbReference type="EMBL" id="OC856545">
    <property type="protein sequence ID" value="CAD7623915.1"/>
    <property type="molecule type" value="Genomic_DNA"/>
</dbReference>
<gene>
    <name evidence="2" type="ORF">OSB1V03_LOCUS4362</name>
</gene>
<accession>A0A7R9KIY5</accession>
<feature type="transmembrane region" description="Helical" evidence="1">
    <location>
        <begin position="256"/>
        <end position="277"/>
    </location>
</feature>
<evidence type="ECO:0008006" key="4">
    <source>
        <dbReference type="Google" id="ProtNLM"/>
    </source>
</evidence>
<feature type="transmembrane region" description="Helical" evidence="1">
    <location>
        <begin position="228"/>
        <end position="244"/>
    </location>
</feature>
<feature type="transmembrane region" description="Helical" evidence="1">
    <location>
        <begin position="39"/>
        <end position="61"/>
    </location>
</feature>
<keyword evidence="1" id="KW-0472">Membrane</keyword>
<dbReference type="Proteomes" id="UP000759131">
    <property type="component" value="Unassembled WGS sequence"/>
</dbReference>
<feature type="transmembrane region" description="Helical" evidence="1">
    <location>
        <begin position="68"/>
        <end position="98"/>
    </location>
</feature>
<feature type="transmembrane region" description="Helical" evidence="1">
    <location>
        <begin position="189"/>
        <end position="207"/>
    </location>
</feature>
<dbReference type="InterPro" id="IPR052728">
    <property type="entry name" value="O2_lipid_transport_reg"/>
</dbReference>
<dbReference type="AlphaFoldDB" id="A0A7R9KIY5"/>
<proteinExistence type="predicted"/>